<accession>A0A9P0FDG8</accession>
<feature type="region of interest" description="Disordered" evidence="1">
    <location>
        <begin position="1"/>
        <end position="27"/>
    </location>
</feature>
<keyword evidence="2" id="KW-0812">Transmembrane</keyword>
<evidence type="ECO:0000256" key="2">
    <source>
        <dbReference type="SAM" id="Phobius"/>
    </source>
</evidence>
<feature type="compositionally biased region" description="Polar residues" evidence="1">
    <location>
        <begin position="13"/>
        <end position="27"/>
    </location>
</feature>
<dbReference type="Proteomes" id="UP001154078">
    <property type="component" value="Chromosome 2"/>
</dbReference>
<name>A0A9P0FDG8_BRAAE</name>
<dbReference type="EMBL" id="OV121133">
    <property type="protein sequence ID" value="CAH0551384.1"/>
    <property type="molecule type" value="Genomic_DNA"/>
</dbReference>
<protein>
    <submittedName>
        <fullName evidence="3">Uncharacterized protein</fullName>
    </submittedName>
</protein>
<organism evidence="3 4">
    <name type="scientific">Brassicogethes aeneus</name>
    <name type="common">Rape pollen beetle</name>
    <name type="synonym">Meligethes aeneus</name>
    <dbReference type="NCBI Taxonomy" id="1431903"/>
    <lineage>
        <taxon>Eukaryota</taxon>
        <taxon>Metazoa</taxon>
        <taxon>Ecdysozoa</taxon>
        <taxon>Arthropoda</taxon>
        <taxon>Hexapoda</taxon>
        <taxon>Insecta</taxon>
        <taxon>Pterygota</taxon>
        <taxon>Neoptera</taxon>
        <taxon>Endopterygota</taxon>
        <taxon>Coleoptera</taxon>
        <taxon>Polyphaga</taxon>
        <taxon>Cucujiformia</taxon>
        <taxon>Nitidulidae</taxon>
        <taxon>Meligethinae</taxon>
        <taxon>Brassicogethes</taxon>
    </lineage>
</organism>
<reference evidence="3" key="1">
    <citation type="submission" date="2021-12" db="EMBL/GenBank/DDBJ databases">
        <authorList>
            <person name="King R."/>
        </authorList>
    </citation>
    <scope>NUCLEOTIDE SEQUENCE</scope>
</reference>
<sequence length="242" mass="26521">MDLQRKMKGLANKASQSKSAPSHSGSSQGMATLIVMLAVLTIIIMFCCFAAPGVRNLCKRYIFRTCTIDDPDTDNVGTPAQESATPTIILLPYGRMLVVDRSVFAQLQAEQSGIDFMELSANLIRAQRHQTGSTPSILDSETTSKGLSPISLGLSPPAYDEIFGDKLPTDLPPSYSELSLMFRNYTRQMQGVEQYSLENLGDVGSDIEVNNENNINKELDDSSVILDIDGCVQDEQVKESRM</sequence>
<evidence type="ECO:0000313" key="3">
    <source>
        <dbReference type="EMBL" id="CAH0551384.1"/>
    </source>
</evidence>
<dbReference type="OrthoDB" id="8184505at2759"/>
<evidence type="ECO:0000256" key="1">
    <source>
        <dbReference type="SAM" id="MobiDB-lite"/>
    </source>
</evidence>
<evidence type="ECO:0000313" key="4">
    <source>
        <dbReference type="Proteomes" id="UP001154078"/>
    </source>
</evidence>
<keyword evidence="2" id="KW-0472">Membrane</keyword>
<proteinExistence type="predicted"/>
<feature type="transmembrane region" description="Helical" evidence="2">
    <location>
        <begin position="30"/>
        <end position="54"/>
    </location>
</feature>
<dbReference type="AlphaFoldDB" id="A0A9P0FDG8"/>
<keyword evidence="2" id="KW-1133">Transmembrane helix</keyword>
<gene>
    <name evidence="3" type="ORF">MELIAE_LOCUS4005</name>
</gene>
<keyword evidence="4" id="KW-1185">Reference proteome</keyword>